<dbReference type="PANTHER" id="PTHR30536">
    <property type="entry name" value="ALTRONATE/GALACTARATE DEHYDRATASE"/>
    <property type="match status" value="1"/>
</dbReference>
<accession>A0A5K7ZPK5</accession>
<evidence type="ECO:0000256" key="1">
    <source>
        <dbReference type="ARBA" id="ARBA00023239"/>
    </source>
</evidence>
<dbReference type="Gene3D" id="2.30.130.110">
    <property type="match status" value="1"/>
</dbReference>
<dbReference type="SMART" id="SM00858">
    <property type="entry name" value="SAF"/>
    <property type="match status" value="1"/>
</dbReference>
<dbReference type="CDD" id="cd11613">
    <property type="entry name" value="SAF_AH_GD"/>
    <property type="match status" value="1"/>
</dbReference>
<dbReference type="AlphaFoldDB" id="A0A5K7ZPK5"/>
<dbReference type="GO" id="GO:0016829">
    <property type="term" value="F:lyase activity"/>
    <property type="evidence" value="ECO:0007669"/>
    <property type="project" value="UniProtKB-KW"/>
</dbReference>
<dbReference type="GO" id="GO:0019698">
    <property type="term" value="P:D-galacturonate catabolic process"/>
    <property type="evidence" value="ECO:0007669"/>
    <property type="project" value="TreeGrafter"/>
</dbReference>
<evidence type="ECO:0000259" key="2">
    <source>
        <dbReference type="SMART" id="SM00858"/>
    </source>
</evidence>
<organism evidence="3 4">
    <name type="scientific">Desulfosarcina widdelii</name>
    <dbReference type="NCBI Taxonomy" id="947919"/>
    <lineage>
        <taxon>Bacteria</taxon>
        <taxon>Pseudomonadati</taxon>
        <taxon>Thermodesulfobacteriota</taxon>
        <taxon>Desulfobacteria</taxon>
        <taxon>Desulfobacterales</taxon>
        <taxon>Desulfosarcinaceae</taxon>
        <taxon>Desulfosarcina</taxon>
    </lineage>
</organism>
<dbReference type="RefSeq" id="WP_155307137.1">
    <property type="nucleotide sequence ID" value="NZ_AP021875.1"/>
</dbReference>
<dbReference type="OrthoDB" id="9804574at2"/>
<dbReference type="EMBL" id="AP021875">
    <property type="protein sequence ID" value="BBO78507.1"/>
    <property type="molecule type" value="Genomic_DNA"/>
</dbReference>
<dbReference type="Pfam" id="PF08666">
    <property type="entry name" value="SAF"/>
    <property type="match status" value="1"/>
</dbReference>
<protein>
    <submittedName>
        <fullName evidence="3">D-galactarate dehydratase</fullName>
    </submittedName>
</protein>
<dbReference type="InterPro" id="IPR044144">
    <property type="entry name" value="SAF_UxaA/GarD"/>
</dbReference>
<keyword evidence="1" id="KW-0456">Lyase</keyword>
<sequence>MPAKRALIMNPKDNVATTLKEIQSGDTVEISRGDEVYTVTATEDIPFGFKIAADDIPKGATILKYGETIGLASQPIAKGELVHVHNLEGTRARGDLERSKE</sequence>
<dbReference type="InterPro" id="IPR052172">
    <property type="entry name" value="UxaA_altronate/galactarate_dh"/>
</dbReference>
<keyword evidence="4" id="KW-1185">Reference proteome</keyword>
<reference evidence="3 4" key="1">
    <citation type="submission" date="2019-11" db="EMBL/GenBank/DDBJ databases">
        <title>Comparative genomics of hydrocarbon-degrading Desulfosarcina strains.</title>
        <authorList>
            <person name="Watanabe M."/>
            <person name="Kojima H."/>
            <person name="Fukui M."/>
        </authorList>
    </citation>
    <scope>NUCLEOTIDE SEQUENCE [LARGE SCALE GENOMIC DNA]</scope>
    <source>
        <strain evidence="3 4">PP31</strain>
    </source>
</reference>
<evidence type="ECO:0000313" key="3">
    <source>
        <dbReference type="EMBL" id="BBO78507.1"/>
    </source>
</evidence>
<dbReference type="KEGG" id="dwd:DSCW_59240"/>
<evidence type="ECO:0000313" key="4">
    <source>
        <dbReference type="Proteomes" id="UP000427769"/>
    </source>
</evidence>
<gene>
    <name evidence="3" type="ORF">DSCW_59240</name>
</gene>
<dbReference type="InterPro" id="IPR013974">
    <property type="entry name" value="SAF"/>
</dbReference>
<dbReference type="Proteomes" id="UP000427769">
    <property type="component" value="Chromosome"/>
</dbReference>
<dbReference type="PANTHER" id="PTHR30536:SF5">
    <property type="entry name" value="ALTRONATE DEHYDRATASE"/>
    <property type="match status" value="1"/>
</dbReference>
<feature type="domain" description="SAF" evidence="2">
    <location>
        <begin position="13"/>
        <end position="88"/>
    </location>
</feature>
<name>A0A5K7ZPK5_9BACT</name>
<proteinExistence type="predicted"/>